<evidence type="ECO:0000313" key="1">
    <source>
        <dbReference type="EMBL" id="ELP88163.1"/>
    </source>
</evidence>
<dbReference type="KEGG" id="eiv:EIN_223760"/>
<dbReference type="GO" id="GO:0016477">
    <property type="term" value="P:cell migration"/>
    <property type="evidence" value="ECO:0007669"/>
    <property type="project" value="TreeGrafter"/>
</dbReference>
<gene>
    <name evidence="1" type="ORF">EIN_223760</name>
</gene>
<dbReference type="GO" id="GO:0034315">
    <property type="term" value="P:regulation of Arp2/3 complex-mediated actin nucleation"/>
    <property type="evidence" value="ECO:0007669"/>
    <property type="project" value="TreeGrafter"/>
</dbReference>
<dbReference type="VEuPathDB" id="AmoebaDB:EIN_223760"/>
<protein>
    <submittedName>
        <fullName evidence="1">Carmil, putative</fullName>
    </submittedName>
</protein>
<proteinExistence type="predicted"/>
<feature type="non-terminal residue" evidence="1">
    <location>
        <position position="1"/>
    </location>
</feature>
<dbReference type="InterPro" id="IPR032675">
    <property type="entry name" value="LRR_dom_sf"/>
</dbReference>
<dbReference type="PANTHER" id="PTHR24112">
    <property type="entry name" value="LEUCINE-RICH REPEAT, ISOFORM F-RELATED"/>
    <property type="match status" value="1"/>
</dbReference>
<dbReference type="AlphaFoldDB" id="A0A0A1U860"/>
<evidence type="ECO:0000313" key="2">
    <source>
        <dbReference type="Proteomes" id="UP000014680"/>
    </source>
</evidence>
<accession>A0A0A1U860</accession>
<dbReference type="SUPFAM" id="SSF52047">
    <property type="entry name" value="RNI-like"/>
    <property type="match status" value="1"/>
</dbReference>
<organism evidence="1 2">
    <name type="scientific">Entamoeba invadens IP1</name>
    <dbReference type="NCBI Taxonomy" id="370355"/>
    <lineage>
        <taxon>Eukaryota</taxon>
        <taxon>Amoebozoa</taxon>
        <taxon>Evosea</taxon>
        <taxon>Archamoebae</taxon>
        <taxon>Mastigamoebida</taxon>
        <taxon>Entamoebidae</taxon>
        <taxon>Entamoeba</taxon>
    </lineage>
</organism>
<dbReference type="GeneID" id="14887391"/>
<keyword evidence="2" id="KW-1185">Reference proteome</keyword>
<dbReference type="GO" id="GO:0005886">
    <property type="term" value="C:plasma membrane"/>
    <property type="evidence" value="ECO:0007669"/>
    <property type="project" value="TreeGrafter"/>
</dbReference>
<dbReference type="InterPro" id="IPR051279">
    <property type="entry name" value="PP1-Reg/Actin-Interact_Protein"/>
</dbReference>
<reference evidence="1 2" key="1">
    <citation type="submission" date="2012-10" db="EMBL/GenBank/DDBJ databases">
        <authorList>
            <person name="Zafar N."/>
            <person name="Inman J."/>
            <person name="Hall N."/>
            <person name="Lorenzi H."/>
            <person name="Caler E."/>
        </authorList>
    </citation>
    <scope>NUCLEOTIDE SEQUENCE [LARGE SCALE GENOMIC DNA]</scope>
    <source>
        <strain evidence="1 2">IP1</strain>
    </source>
</reference>
<dbReference type="Proteomes" id="UP000014680">
    <property type="component" value="Unassembled WGS sequence"/>
</dbReference>
<dbReference type="EMBL" id="KB206756">
    <property type="protein sequence ID" value="ELP88163.1"/>
    <property type="molecule type" value="Genomic_DNA"/>
</dbReference>
<dbReference type="PANTHER" id="PTHR24112:SF66">
    <property type="entry name" value="LEUCINE-RICH REPEAT, ISOFORM F"/>
    <property type="match status" value="1"/>
</dbReference>
<sequence>LALNKTIRTFDCSSHLFGNKGAFALANLITINDTLQMINWDENAIGMNGIKAIAEALRMNHSLSEFKFPISDCGKLDNVENVRDVLSQMVSSLNLVKQANSMGSK</sequence>
<name>A0A0A1U860_ENTIV</name>
<dbReference type="GO" id="GO:0030027">
    <property type="term" value="C:lamellipodium"/>
    <property type="evidence" value="ECO:0007669"/>
    <property type="project" value="TreeGrafter"/>
</dbReference>
<dbReference type="Gene3D" id="3.80.10.10">
    <property type="entry name" value="Ribonuclease Inhibitor"/>
    <property type="match status" value="1"/>
</dbReference>
<dbReference type="RefSeq" id="XP_004254934.1">
    <property type="nucleotide sequence ID" value="XM_004254886.1"/>
</dbReference>
<dbReference type="OrthoDB" id="18598at2759"/>